<sequence>MTGCTAAHTVGAPGGGELARVGRAKLRADLTAPTVPSVQDGCDCDGCCPPPLTDIEAQHALRHVSSADAVAYARGELSLSRLRWYEGCEEWVPTFTEAAAR</sequence>
<accession>A0A7I7U5K9</accession>
<gene>
    <name evidence="1" type="ORF">MPRF_34860</name>
</gene>
<evidence type="ECO:0000313" key="2">
    <source>
        <dbReference type="Proteomes" id="UP000466554"/>
    </source>
</evidence>
<reference evidence="1 2" key="1">
    <citation type="journal article" date="2019" name="Emerg. Microbes Infect.">
        <title>Comprehensive subspecies identification of 175 nontuberculous mycobacteria species based on 7547 genomic profiles.</title>
        <authorList>
            <person name="Matsumoto Y."/>
            <person name="Kinjo T."/>
            <person name="Motooka D."/>
            <person name="Nabeya D."/>
            <person name="Jung N."/>
            <person name="Uechi K."/>
            <person name="Horii T."/>
            <person name="Iida T."/>
            <person name="Fujita J."/>
            <person name="Nakamura S."/>
        </authorList>
    </citation>
    <scope>NUCLEOTIDE SEQUENCE [LARGE SCALE GENOMIC DNA]</scope>
    <source>
        <strain evidence="1 2">JCM 6367</strain>
    </source>
</reference>
<evidence type="ECO:0000313" key="1">
    <source>
        <dbReference type="EMBL" id="BBY76587.1"/>
    </source>
</evidence>
<organism evidence="1 2">
    <name type="scientific">Mycolicibacterium parafortuitum</name>
    <name type="common">Mycobacterium parafortuitum</name>
    <dbReference type="NCBI Taxonomy" id="39692"/>
    <lineage>
        <taxon>Bacteria</taxon>
        <taxon>Bacillati</taxon>
        <taxon>Actinomycetota</taxon>
        <taxon>Actinomycetes</taxon>
        <taxon>Mycobacteriales</taxon>
        <taxon>Mycobacteriaceae</taxon>
        <taxon>Mycolicibacterium</taxon>
    </lineage>
</organism>
<dbReference type="EMBL" id="AP022598">
    <property type="protein sequence ID" value="BBY76587.1"/>
    <property type="molecule type" value="Genomic_DNA"/>
</dbReference>
<dbReference type="Proteomes" id="UP000466554">
    <property type="component" value="Chromosome"/>
</dbReference>
<protein>
    <submittedName>
        <fullName evidence="1">Uncharacterized protein</fullName>
    </submittedName>
</protein>
<proteinExistence type="predicted"/>
<dbReference type="RefSeq" id="WP_163766974.1">
    <property type="nucleotide sequence ID" value="NZ_AP022598.1"/>
</dbReference>
<name>A0A7I7U5K9_MYCPF</name>
<dbReference type="AlphaFoldDB" id="A0A7I7U5K9"/>